<feature type="region of interest" description="Disordered" evidence="3">
    <location>
        <begin position="88"/>
        <end position="128"/>
    </location>
</feature>
<dbReference type="PROSITE" id="PS00639">
    <property type="entry name" value="THIOL_PROTEASE_HIS"/>
    <property type="match status" value="1"/>
</dbReference>
<evidence type="ECO:0000259" key="6">
    <source>
        <dbReference type="SMART" id="SM00848"/>
    </source>
</evidence>
<feature type="domain" description="Peptidase C1A papain C-terminal" evidence="5">
    <location>
        <begin position="134"/>
        <end position="341"/>
    </location>
</feature>
<dbReference type="InterPro" id="IPR038765">
    <property type="entry name" value="Papain-like_cys_pep_sf"/>
</dbReference>
<dbReference type="Pfam" id="PF08246">
    <property type="entry name" value="Inhibitor_I29"/>
    <property type="match status" value="1"/>
</dbReference>
<sequence length="342" mass="38806">MNLFIICCFLTAVAGNNQWNQFKLAHEKLYSNVKEELYRKSIFEHNQKYVEEHNERFRQGLVTFNLKMNKYGDMTSDEFLTQMTGLNQMRKDSSDAPGSKSPEENLSDSVNWREKGQQNMNPGELYSSLPLRNGSDSVDWREKGAVTPVKNQGMMGWSCVYSTVGSLEGVWFVKNGTLFDMSEQQVIDCSSQYFCEQIYEDIKTIGGMDSEDSYPMQYGQEECQFDPEGVVATVTGYKSIPFGDEEIQAKVVRDIGPINVLIDASNLSFQLYYSGIYYDPNCNPLAVNHALVAVGYGTQGDNDYWILKNSWGSSWGESGFMRIMRNKNNHCGVASQSFYPTV</sequence>
<evidence type="ECO:0000256" key="3">
    <source>
        <dbReference type="SAM" id="MobiDB-lite"/>
    </source>
</evidence>
<dbReference type="InterPro" id="IPR000668">
    <property type="entry name" value="Peptidase_C1A_C"/>
</dbReference>
<dbReference type="InterPro" id="IPR025661">
    <property type="entry name" value="Pept_asp_AS"/>
</dbReference>
<dbReference type="Gene3D" id="1.10.287.2250">
    <property type="match status" value="1"/>
</dbReference>
<dbReference type="PANTHER" id="PTHR12411">
    <property type="entry name" value="CYSTEINE PROTEASE FAMILY C1-RELATED"/>
    <property type="match status" value="1"/>
</dbReference>
<protein>
    <submittedName>
        <fullName evidence="7">Putative cathepsin L</fullName>
        <ecNumber evidence="7">3.4.22.15</ecNumber>
    </submittedName>
</protein>
<feature type="domain" description="Cathepsin propeptide inhibitor" evidence="6">
    <location>
        <begin position="19"/>
        <end position="79"/>
    </location>
</feature>
<dbReference type="GO" id="GO:0006508">
    <property type="term" value="P:proteolysis"/>
    <property type="evidence" value="ECO:0007669"/>
    <property type="project" value="InterPro"/>
</dbReference>
<dbReference type="Pfam" id="PF00112">
    <property type="entry name" value="Peptidase_C1"/>
    <property type="match status" value="1"/>
</dbReference>
<name>A0A2Z4C107_CRACN</name>
<dbReference type="AlphaFoldDB" id="A0A2Z4C107"/>
<dbReference type="InterPro" id="IPR013128">
    <property type="entry name" value="Peptidase_C1A"/>
</dbReference>
<dbReference type="GO" id="GO:0004197">
    <property type="term" value="F:cysteine-type endopeptidase activity"/>
    <property type="evidence" value="ECO:0007669"/>
    <property type="project" value="UniProtKB-EC"/>
</dbReference>
<keyword evidence="2" id="KW-1015">Disulfide bond</keyword>
<dbReference type="SMART" id="SM00848">
    <property type="entry name" value="Inhibitor_I29"/>
    <property type="match status" value="1"/>
</dbReference>
<dbReference type="SMART" id="SM00645">
    <property type="entry name" value="Pept_C1"/>
    <property type="match status" value="1"/>
</dbReference>
<dbReference type="EC" id="3.4.22.15" evidence="7"/>
<dbReference type="InterPro" id="IPR025660">
    <property type="entry name" value="Pept_his_AS"/>
</dbReference>
<dbReference type="EMBL" id="MH069460">
    <property type="protein sequence ID" value="AWU67389.1"/>
    <property type="molecule type" value="mRNA"/>
</dbReference>
<evidence type="ECO:0000256" key="2">
    <source>
        <dbReference type="ARBA" id="ARBA00023157"/>
    </source>
</evidence>
<feature type="signal peptide" evidence="4">
    <location>
        <begin position="1"/>
        <end position="15"/>
    </location>
</feature>
<dbReference type="PROSITE" id="PS00640">
    <property type="entry name" value="THIOL_PROTEASE_ASN"/>
    <property type="match status" value="1"/>
</dbReference>
<evidence type="ECO:0000256" key="4">
    <source>
        <dbReference type="SAM" id="SignalP"/>
    </source>
</evidence>
<organism evidence="7">
    <name type="scientific">Crangon crangon</name>
    <name type="common">Brown shrimp</name>
    <dbReference type="NCBI Taxonomy" id="491138"/>
    <lineage>
        <taxon>Eukaryota</taxon>
        <taxon>Metazoa</taxon>
        <taxon>Ecdysozoa</taxon>
        <taxon>Arthropoda</taxon>
        <taxon>Crustacea</taxon>
        <taxon>Multicrustacea</taxon>
        <taxon>Malacostraca</taxon>
        <taxon>Eumalacostraca</taxon>
        <taxon>Eucarida</taxon>
        <taxon>Decapoda</taxon>
        <taxon>Pleocyemata</taxon>
        <taxon>Caridea</taxon>
        <taxon>Crangonoidea</taxon>
        <taxon>Crangonidae</taxon>
        <taxon>Crangon</taxon>
    </lineage>
</organism>
<dbReference type="FunFam" id="3.90.70.10:FF:000332">
    <property type="entry name" value="Cathepsin L1"/>
    <property type="match status" value="1"/>
</dbReference>
<dbReference type="CDD" id="cd02248">
    <property type="entry name" value="Peptidase_C1A"/>
    <property type="match status" value="1"/>
</dbReference>
<proteinExistence type="evidence at transcript level"/>
<accession>A0A2Z4C107</accession>
<dbReference type="SUPFAM" id="SSF54001">
    <property type="entry name" value="Cysteine proteinases"/>
    <property type="match status" value="1"/>
</dbReference>
<dbReference type="InterPro" id="IPR039417">
    <property type="entry name" value="Peptidase_C1A_papain-like"/>
</dbReference>
<comment type="similarity">
    <text evidence="1">Belongs to the peptidase C1 family.</text>
</comment>
<feature type="chain" id="PRO_5016432730" evidence="4">
    <location>
        <begin position="16"/>
        <end position="342"/>
    </location>
</feature>
<dbReference type="InterPro" id="IPR013201">
    <property type="entry name" value="Prot_inhib_I29"/>
</dbReference>
<reference evidence="7" key="1">
    <citation type="submission" date="2018-03" db="EMBL/GenBank/DDBJ databases">
        <title>Transcriptome analysis of polymorphic digestive enzymes indicates high plasticity in food utilization by the brown shrimp Crangon crangon (Crustacea, Caridea).</title>
        <authorList>
            <person name="Martinez-Alarcon D."/>
            <person name="Harms L."/>
            <person name="Hagen W."/>
            <person name="Saborowski R."/>
        </authorList>
    </citation>
    <scope>NUCLEOTIDE SEQUENCE</scope>
    <source>
        <tissue evidence="7">Hepatopancreas</tissue>
    </source>
</reference>
<evidence type="ECO:0000256" key="1">
    <source>
        <dbReference type="ARBA" id="ARBA00008455"/>
    </source>
</evidence>
<evidence type="ECO:0000259" key="5">
    <source>
        <dbReference type="SMART" id="SM00645"/>
    </source>
</evidence>
<keyword evidence="7" id="KW-0378">Hydrolase</keyword>
<dbReference type="Gene3D" id="3.90.70.10">
    <property type="entry name" value="Cysteine proteinases"/>
    <property type="match status" value="1"/>
</dbReference>
<evidence type="ECO:0000313" key="7">
    <source>
        <dbReference type="EMBL" id="AWU67389.1"/>
    </source>
</evidence>
<keyword evidence="4" id="KW-0732">Signal</keyword>